<sequence>MAFEKWAVRKGDALGVVYEAYRVGKQLSLVKYYMNSHRDGFVLVKENAYEKFGPERLDALFDECWNSPKDFYQIDEDGVTKVGRRAPYFG</sequence>
<proteinExistence type="predicted"/>
<evidence type="ECO:0000313" key="1">
    <source>
        <dbReference type="EMBL" id="HBP30501.1"/>
    </source>
</evidence>
<evidence type="ECO:0000313" key="2">
    <source>
        <dbReference type="Proteomes" id="UP000264036"/>
    </source>
</evidence>
<reference evidence="1 2" key="1">
    <citation type="journal article" date="2018" name="Nat. Biotechnol.">
        <title>A standardized bacterial taxonomy based on genome phylogeny substantially revises the tree of life.</title>
        <authorList>
            <person name="Parks D.H."/>
            <person name="Chuvochina M."/>
            <person name="Waite D.W."/>
            <person name="Rinke C."/>
            <person name="Skarshewski A."/>
            <person name="Chaumeil P.A."/>
            <person name="Hugenholtz P."/>
        </authorList>
    </citation>
    <scope>NUCLEOTIDE SEQUENCE [LARGE SCALE GENOMIC DNA]</scope>
    <source>
        <strain evidence="1">UBA10707</strain>
    </source>
</reference>
<dbReference type="AlphaFoldDB" id="A0A356LIW1"/>
<name>A0A356LIW1_9BURK</name>
<dbReference type="Proteomes" id="UP000264036">
    <property type="component" value="Unassembled WGS sequence"/>
</dbReference>
<organism evidence="1 2">
    <name type="scientific">Advenella kashmirensis</name>
    <dbReference type="NCBI Taxonomy" id="310575"/>
    <lineage>
        <taxon>Bacteria</taxon>
        <taxon>Pseudomonadati</taxon>
        <taxon>Pseudomonadota</taxon>
        <taxon>Betaproteobacteria</taxon>
        <taxon>Burkholderiales</taxon>
        <taxon>Alcaligenaceae</taxon>
    </lineage>
</organism>
<accession>A0A356LIW1</accession>
<dbReference type="EMBL" id="DOEK01000029">
    <property type="protein sequence ID" value="HBP30501.1"/>
    <property type="molecule type" value="Genomic_DNA"/>
</dbReference>
<gene>
    <name evidence="1" type="ORF">DD666_13925</name>
</gene>
<comment type="caution">
    <text evidence="1">The sequence shown here is derived from an EMBL/GenBank/DDBJ whole genome shotgun (WGS) entry which is preliminary data.</text>
</comment>
<protein>
    <submittedName>
        <fullName evidence="1">Uncharacterized protein</fullName>
    </submittedName>
</protein>